<organism evidence="3 4">
    <name type="scientific">Allacma fusca</name>
    <dbReference type="NCBI Taxonomy" id="39272"/>
    <lineage>
        <taxon>Eukaryota</taxon>
        <taxon>Metazoa</taxon>
        <taxon>Ecdysozoa</taxon>
        <taxon>Arthropoda</taxon>
        <taxon>Hexapoda</taxon>
        <taxon>Collembola</taxon>
        <taxon>Symphypleona</taxon>
        <taxon>Sminthuridae</taxon>
        <taxon>Allacma</taxon>
    </lineage>
</organism>
<evidence type="ECO:0000259" key="2">
    <source>
        <dbReference type="PROSITE" id="PS50240"/>
    </source>
</evidence>
<keyword evidence="4" id="KW-1185">Reference proteome</keyword>
<evidence type="ECO:0000313" key="4">
    <source>
        <dbReference type="Proteomes" id="UP000708208"/>
    </source>
</evidence>
<dbReference type="FunFam" id="2.40.10.10:FF:000068">
    <property type="entry name" value="transmembrane protease serine 2"/>
    <property type="match status" value="1"/>
</dbReference>
<dbReference type="SMART" id="SM00020">
    <property type="entry name" value="Tryp_SPc"/>
    <property type="match status" value="1"/>
</dbReference>
<protein>
    <recommendedName>
        <fullName evidence="2">Peptidase S1 domain-containing protein</fullName>
    </recommendedName>
</protein>
<reference evidence="3" key="1">
    <citation type="submission" date="2021-06" db="EMBL/GenBank/DDBJ databases">
        <authorList>
            <person name="Hodson N. C."/>
            <person name="Mongue J. A."/>
            <person name="Jaron S. K."/>
        </authorList>
    </citation>
    <scope>NUCLEOTIDE SEQUENCE</scope>
</reference>
<dbReference type="GO" id="GO:0004252">
    <property type="term" value="F:serine-type endopeptidase activity"/>
    <property type="evidence" value="ECO:0007669"/>
    <property type="project" value="InterPro"/>
</dbReference>
<dbReference type="Proteomes" id="UP000708208">
    <property type="component" value="Unassembled WGS sequence"/>
</dbReference>
<dbReference type="PROSITE" id="PS50240">
    <property type="entry name" value="TRYPSIN_DOM"/>
    <property type="match status" value="1"/>
</dbReference>
<dbReference type="GO" id="GO:0006508">
    <property type="term" value="P:proteolysis"/>
    <property type="evidence" value="ECO:0007669"/>
    <property type="project" value="InterPro"/>
</dbReference>
<keyword evidence="1" id="KW-1015">Disulfide bond</keyword>
<feature type="domain" description="Peptidase S1" evidence="2">
    <location>
        <begin position="11"/>
        <end position="197"/>
    </location>
</feature>
<dbReference type="EMBL" id="CAJVCH010381291">
    <property type="protein sequence ID" value="CAG7816903.1"/>
    <property type="molecule type" value="Genomic_DNA"/>
</dbReference>
<dbReference type="AlphaFoldDB" id="A0A8J2L737"/>
<comment type="caution">
    <text evidence="3">The sequence shown here is derived from an EMBL/GenBank/DDBJ whole genome shotgun (WGS) entry which is preliminary data.</text>
</comment>
<dbReference type="OrthoDB" id="6380398at2759"/>
<dbReference type="InterPro" id="IPR001254">
    <property type="entry name" value="Trypsin_dom"/>
</dbReference>
<gene>
    <name evidence="3" type="ORF">AFUS01_LOCUS27497</name>
</gene>
<evidence type="ECO:0000256" key="1">
    <source>
        <dbReference type="ARBA" id="ARBA00023157"/>
    </source>
</evidence>
<feature type="non-terminal residue" evidence="3">
    <location>
        <position position="1"/>
    </location>
</feature>
<sequence length="197" mass="21457">CGLVHKTKSDTTGHGALNTPKLFPWHGEILRETKDGRMEIICGASLLERNILITAAQCTTDANGLPYEPSDLKVVLNSSPVIIQPSDETKYMGLHDVKEIRRPKNYDGITLQSDIAIIKLKTPVTYTDSVRPICYLMHGFPQTPVPNSTGTVPTPINIRPGESMTSVKNLDFVVLPDGQCEAISSGSFCAKSSQGKF</sequence>
<accession>A0A8J2L737</accession>
<dbReference type="Pfam" id="PF00089">
    <property type="entry name" value="Trypsin"/>
    <property type="match status" value="1"/>
</dbReference>
<dbReference type="PANTHER" id="PTHR24252:SF7">
    <property type="entry name" value="HYALIN"/>
    <property type="match status" value="1"/>
</dbReference>
<evidence type="ECO:0000313" key="3">
    <source>
        <dbReference type="EMBL" id="CAG7816903.1"/>
    </source>
</evidence>
<dbReference type="PANTHER" id="PTHR24252">
    <property type="entry name" value="ACROSIN-RELATED"/>
    <property type="match status" value="1"/>
</dbReference>
<name>A0A8J2L737_9HEXA</name>
<proteinExistence type="predicted"/>